<keyword evidence="3 6" id="KW-0812">Transmembrane</keyword>
<feature type="transmembrane region" description="Helical" evidence="6">
    <location>
        <begin position="6"/>
        <end position="29"/>
    </location>
</feature>
<accession>A0ABX1N252</accession>
<evidence type="ECO:0000313" key="8">
    <source>
        <dbReference type="Proteomes" id="UP000601990"/>
    </source>
</evidence>
<comment type="subcellular location">
    <subcellularLocation>
        <location evidence="1">Cell membrane</location>
        <topology evidence="1">Multi-pass membrane protein</topology>
    </subcellularLocation>
</comment>
<gene>
    <name evidence="7" type="ORF">GO608_07445</name>
</gene>
<feature type="transmembrane region" description="Helical" evidence="6">
    <location>
        <begin position="71"/>
        <end position="92"/>
    </location>
</feature>
<dbReference type="RefSeq" id="WP_169198444.1">
    <property type="nucleotide sequence ID" value="NZ_WTVH02000010.1"/>
</dbReference>
<keyword evidence="2" id="KW-1003">Cell membrane</keyword>
<protein>
    <submittedName>
        <fullName evidence="7">LysE family transporter</fullName>
    </submittedName>
</protein>
<name>A0ABX1N252_9RHOO</name>
<evidence type="ECO:0000256" key="3">
    <source>
        <dbReference type="ARBA" id="ARBA00022692"/>
    </source>
</evidence>
<feature type="transmembrane region" description="Helical" evidence="6">
    <location>
        <begin position="41"/>
        <end position="65"/>
    </location>
</feature>
<evidence type="ECO:0000313" key="7">
    <source>
        <dbReference type="EMBL" id="NMF93159.1"/>
    </source>
</evidence>
<evidence type="ECO:0000256" key="6">
    <source>
        <dbReference type="SAM" id="Phobius"/>
    </source>
</evidence>
<dbReference type="PANTHER" id="PTHR30086">
    <property type="entry name" value="ARGININE EXPORTER PROTEIN ARGO"/>
    <property type="match status" value="1"/>
</dbReference>
<evidence type="ECO:0000256" key="2">
    <source>
        <dbReference type="ARBA" id="ARBA00022475"/>
    </source>
</evidence>
<sequence>MNEILSLAGIVGVLIVGTVSPGPSFVMVARTAVSSGRGNGLAAAVGMGIGGVLFTVAALVGLQALLLSVPALYLAFKLAGGIYLAYLGIMIWRASRQPLPGQAVAPGANSDSVARSLLFGLGTQLSNPKAAIVYASIFAAFLPNGAGLAVGSVIAGLVFIIETAWYALVAVTLSAEKPRRTYLRFKSSIDRVAGAVMVALGLKLASSAPSL</sequence>
<dbReference type="Pfam" id="PF01810">
    <property type="entry name" value="LysE"/>
    <property type="match status" value="1"/>
</dbReference>
<dbReference type="PANTHER" id="PTHR30086:SF20">
    <property type="entry name" value="ARGININE EXPORTER PROTEIN ARGO-RELATED"/>
    <property type="match status" value="1"/>
</dbReference>
<evidence type="ECO:0000256" key="1">
    <source>
        <dbReference type="ARBA" id="ARBA00004651"/>
    </source>
</evidence>
<feature type="transmembrane region" description="Helical" evidence="6">
    <location>
        <begin position="125"/>
        <end position="142"/>
    </location>
</feature>
<feature type="transmembrane region" description="Helical" evidence="6">
    <location>
        <begin position="148"/>
        <end position="171"/>
    </location>
</feature>
<dbReference type="InterPro" id="IPR001123">
    <property type="entry name" value="LeuE-type"/>
</dbReference>
<evidence type="ECO:0000256" key="4">
    <source>
        <dbReference type="ARBA" id="ARBA00022989"/>
    </source>
</evidence>
<dbReference type="Proteomes" id="UP000601990">
    <property type="component" value="Unassembled WGS sequence"/>
</dbReference>
<organism evidence="7 8">
    <name type="scientific">Aromatoleum buckelii</name>
    <dbReference type="NCBI Taxonomy" id="200254"/>
    <lineage>
        <taxon>Bacteria</taxon>
        <taxon>Pseudomonadati</taxon>
        <taxon>Pseudomonadota</taxon>
        <taxon>Betaproteobacteria</taxon>
        <taxon>Rhodocyclales</taxon>
        <taxon>Rhodocyclaceae</taxon>
        <taxon>Aromatoleum</taxon>
    </lineage>
</organism>
<dbReference type="EMBL" id="WTVH01000011">
    <property type="protein sequence ID" value="NMF93159.1"/>
    <property type="molecule type" value="Genomic_DNA"/>
</dbReference>
<keyword evidence="4 6" id="KW-1133">Transmembrane helix</keyword>
<keyword evidence="8" id="KW-1185">Reference proteome</keyword>
<comment type="caution">
    <text evidence="7">The sequence shown here is derived from an EMBL/GenBank/DDBJ whole genome shotgun (WGS) entry which is preliminary data.</text>
</comment>
<evidence type="ECO:0000256" key="5">
    <source>
        <dbReference type="ARBA" id="ARBA00023136"/>
    </source>
</evidence>
<proteinExistence type="predicted"/>
<keyword evidence="5 6" id="KW-0472">Membrane</keyword>
<reference evidence="7" key="1">
    <citation type="submission" date="2019-12" db="EMBL/GenBank/DDBJ databases">
        <title>Comparative genomics gives insights into the taxonomy of the Azoarcus-Aromatoleum group and reveals separate origins of nif in the plant-associated Azoarcus and non-plant-associated Aromatoleum sub-groups.</title>
        <authorList>
            <person name="Lafos M."/>
            <person name="Maluk M."/>
            <person name="Batista M."/>
            <person name="Junghare M."/>
            <person name="Carmona M."/>
            <person name="Faoro H."/>
            <person name="Cruz L.M."/>
            <person name="Battistoni F."/>
            <person name="De Souza E."/>
            <person name="Pedrosa F."/>
            <person name="Chen W.-M."/>
            <person name="Poole P.S."/>
            <person name="Dixon R.A."/>
            <person name="James E.K."/>
        </authorList>
    </citation>
    <scope>NUCLEOTIDE SEQUENCE</scope>
    <source>
        <strain evidence="7">U120</strain>
    </source>
</reference>